<keyword evidence="4" id="KW-1185">Reference proteome</keyword>
<evidence type="ECO:0000313" key="3">
    <source>
        <dbReference type="EMBL" id="RIE12100.1"/>
    </source>
</evidence>
<evidence type="ECO:0000256" key="1">
    <source>
        <dbReference type="SAM" id="Phobius"/>
    </source>
</evidence>
<dbReference type="RefSeq" id="WP_119089959.1">
    <property type="nucleotide sequence ID" value="NZ_QXIW01000031.1"/>
</dbReference>
<reference evidence="4 5" key="1">
    <citation type="submission" date="2018-09" db="EMBL/GenBank/DDBJ databases">
        <title>Discovery and Ecogenomic Context for Candidatus Cryosericales, a Global Caldiserica Order Active in Thawing Permafrost.</title>
        <authorList>
            <person name="Martinez M.A."/>
            <person name="Woodcroft B.J."/>
            <person name="Ignacio Espinoza J.C."/>
            <person name="Zayed A."/>
            <person name="Singleton C.M."/>
            <person name="Boyd J."/>
            <person name="Li Y.-F."/>
            <person name="Purvine S."/>
            <person name="Maughan H."/>
            <person name="Hodgkins S.B."/>
            <person name="Anderson D."/>
            <person name="Sederholm M."/>
            <person name="Temperton B."/>
            <person name="Saleska S.R."/>
            <person name="Tyson G.W."/>
            <person name="Rich V.I."/>
        </authorList>
    </citation>
    <scope>NUCLEOTIDE SEQUENCE [LARGE SCALE GENOMIC DNA]</scope>
    <source>
        <strain evidence="2 4">SMC2</strain>
        <strain evidence="3 5">SMC3</strain>
    </source>
</reference>
<keyword evidence="1" id="KW-0472">Membrane</keyword>
<name>A0A398DBS7_9BACT</name>
<proteinExistence type="predicted"/>
<keyword evidence="1" id="KW-1133">Transmembrane helix</keyword>
<evidence type="ECO:0000313" key="5">
    <source>
        <dbReference type="Proteomes" id="UP000266042"/>
    </source>
</evidence>
<dbReference type="AlphaFoldDB" id="A0A398DBS7"/>
<dbReference type="Proteomes" id="UP000266042">
    <property type="component" value="Unassembled WGS sequence"/>
</dbReference>
<keyword evidence="1" id="KW-0812">Transmembrane</keyword>
<evidence type="ECO:0000313" key="2">
    <source>
        <dbReference type="EMBL" id="RIE11494.1"/>
    </source>
</evidence>
<evidence type="ECO:0000313" key="4">
    <source>
        <dbReference type="Proteomes" id="UP000265724"/>
    </source>
</evidence>
<protein>
    <submittedName>
        <fullName evidence="3">Uncharacterized protein</fullName>
    </submittedName>
</protein>
<feature type="transmembrane region" description="Helical" evidence="1">
    <location>
        <begin position="6"/>
        <end position="28"/>
    </location>
</feature>
<organism evidence="3 5">
    <name type="scientific">Candidatus Cryosericum hinesii</name>
    <dbReference type="NCBI Taxonomy" id="2290915"/>
    <lineage>
        <taxon>Bacteria</taxon>
        <taxon>Pseudomonadati</taxon>
        <taxon>Caldisericota/Cryosericota group</taxon>
        <taxon>Candidatus Cryosericota</taxon>
        <taxon>Candidatus Cryosericia</taxon>
        <taxon>Candidatus Cryosericales</taxon>
        <taxon>Candidatus Cryosericaceae</taxon>
        <taxon>Candidatus Cryosericum</taxon>
    </lineage>
</organism>
<accession>A0A398DBS7</accession>
<comment type="caution">
    <text evidence="3">The sequence shown here is derived from an EMBL/GenBank/DDBJ whole genome shotgun (WGS) entry which is preliminary data.</text>
</comment>
<dbReference type="EMBL" id="QXIW01000031">
    <property type="protein sequence ID" value="RIE12100.1"/>
    <property type="molecule type" value="Genomic_DNA"/>
</dbReference>
<gene>
    <name evidence="2" type="ORF">SMC2_08810</name>
    <name evidence="3" type="ORF">SMC3_06820</name>
</gene>
<dbReference type="EMBL" id="QXIX01000061">
    <property type="protein sequence ID" value="RIE11494.1"/>
    <property type="molecule type" value="Genomic_DNA"/>
</dbReference>
<dbReference type="Proteomes" id="UP000265724">
    <property type="component" value="Unassembled WGS sequence"/>
</dbReference>
<sequence length="283" mass="31052">MNTNNLFRFIAIGIVLFLVIYAGTYFLFPPNGKSSIDLPVGDDMATQIKKGATIYTKNVPDYVLAGGTGVFTADFSATVKVTSVQNTRTILGEITSFTNIVGQNPEHNTVILYLCRPLLTKAEQLPDGTIAYGGITYPQIVVGQSYDVFGILQNPWQDYPYVYISSPLAFEQTAGDNGFDSESSVLVTKPIDSDKMPALQEEVDNGHLPELLKPQLVAFDFLVHELAIPGSTVSNVQDEKQPNGQRNVTVSLQDGRTIQLVLIQPVRTGPTGIWCVKKFRFVQ</sequence>